<evidence type="ECO:0000259" key="8">
    <source>
        <dbReference type="PROSITE" id="PS50859"/>
    </source>
</evidence>
<dbReference type="InterPro" id="IPR010908">
    <property type="entry name" value="Longin_dom"/>
</dbReference>
<dbReference type="GO" id="GO:0005794">
    <property type="term" value="C:Golgi apparatus"/>
    <property type="evidence" value="ECO:0007669"/>
    <property type="project" value="TreeGrafter"/>
</dbReference>
<keyword evidence="4" id="KW-0564">Palmitate</keyword>
<evidence type="ECO:0000256" key="2">
    <source>
        <dbReference type="ARBA" id="ARBA00022481"/>
    </source>
</evidence>
<dbReference type="SUPFAM" id="SSF64356">
    <property type="entry name" value="SNARE-like"/>
    <property type="match status" value="1"/>
</dbReference>
<keyword evidence="5" id="KW-0449">Lipoprotein</keyword>
<organism evidence="9 10">
    <name type="scientific">Parathielavia hyrcaniae</name>
    <dbReference type="NCBI Taxonomy" id="113614"/>
    <lineage>
        <taxon>Eukaryota</taxon>
        <taxon>Fungi</taxon>
        <taxon>Dikarya</taxon>
        <taxon>Ascomycota</taxon>
        <taxon>Pezizomycotina</taxon>
        <taxon>Sordariomycetes</taxon>
        <taxon>Sordariomycetidae</taxon>
        <taxon>Sordariales</taxon>
        <taxon>Chaetomiaceae</taxon>
        <taxon>Parathielavia</taxon>
    </lineage>
</organism>
<keyword evidence="10" id="KW-1185">Reference proteome</keyword>
<comment type="similarity">
    <text evidence="1">Belongs to the synaptobrevin family.</text>
</comment>
<dbReference type="PROSITE" id="PS50859">
    <property type="entry name" value="LONGIN"/>
    <property type="match status" value="1"/>
</dbReference>
<evidence type="ECO:0000256" key="1">
    <source>
        <dbReference type="ARBA" id="ARBA00008025"/>
    </source>
</evidence>
<evidence type="ECO:0000256" key="5">
    <source>
        <dbReference type="ARBA" id="ARBA00023288"/>
    </source>
</evidence>
<dbReference type="PANTHER" id="PTHR45806">
    <property type="entry name" value="SYNAPTOBREVIN HOMOLOG YKT6"/>
    <property type="match status" value="1"/>
</dbReference>
<dbReference type="CDD" id="cd14824">
    <property type="entry name" value="Longin"/>
    <property type="match status" value="1"/>
</dbReference>
<reference evidence="9" key="1">
    <citation type="journal article" date="2023" name="Mol. Phylogenet. Evol.">
        <title>Genome-scale phylogeny and comparative genomics of the fungal order Sordariales.</title>
        <authorList>
            <person name="Hensen N."/>
            <person name="Bonometti L."/>
            <person name="Westerberg I."/>
            <person name="Brannstrom I.O."/>
            <person name="Guillou S."/>
            <person name="Cros-Aarteil S."/>
            <person name="Calhoun S."/>
            <person name="Haridas S."/>
            <person name="Kuo A."/>
            <person name="Mondo S."/>
            <person name="Pangilinan J."/>
            <person name="Riley R."/>
            <person name="LaButti K."/>
            <person name="Andreopoulos B."/>
            <person name="Lipzen A."/>
            <person name="Chen C."/>
            <person name="Yan M."/>
            <person name="Daum C."/>
            <person name="Ng V."/>
            <person name="Clum A."/>
            <person name="Steindorff A."/>
            <person name="Ohm R.A."/>
            <person name="Martin F."/>
            <person name="Silar P."/>
            <person name="Natvig D.O."/>
            <person name="Lalanne C."/>
            <person name="Gautier V."/>
            <person name="Ament-Velasquez S.L."/>
            <person name="Kruys A."/>
            <person name="Hutchinson M.I."/>
            <person name="Powell A.J."/>
            <person name="Barry K."/>
            <person name="Miller A.N."/>
            <person name="Grigoriev I.V."/>
            <person name="Debuchy R."/>
            <person name="Gladieux P."/>
            <person name="Hiltunen Thoren M."/>
            <person name="Johannesson H."/>
        </authorList>
    </citation>
    <scope>NUCLEOTIDE SEQUENCE</scope>
    <source>
        <strain evidence="9">CBS 757.83</strain>
    </source>
</reference>
<keyword evidence="6" id="KW-0636">Prenylation</keyword>
<dbReference type="Proteomes" id="UP001305647">
    <property type="component" value="Unassembled WGS sequence"/>
</dbReference>
<dbReference type="GO" id="GO:0006888">
    <property type="term" value="P:endoplasmic reticulum to Golgi vesicle-mediated transport"/>
    <property type="evidence" value="ECO:0007669"/>
    <property type="project" value="TreeGrafter"/>
</dbReference>
<comment type="subcellular location">
    <subcellularLocation>
        <location evidence="7">Endomembrane system</location>
        <topology evidence="7">Lipid-anchor</topology>
        <orientation evidence="7">Cytoplasmic side</orientation>
    </subcellularLocation>
</comment>
<proteinExistence type="inferred from homology"/>
<dbReference type="InterPro" id="IPR011012">
    <property type="entry name" value="Longin-like_dom_sf"/>
</dbReference>
<dbReference type="Gene3D" id="3.30.450.50">
    <property type="entry name" value="Longin domain"/>
    <property type="match status" value="1"/>
</dbReference>
<evidence type="ECO:0000256" key="7">
    <source>
        <dbReference type="ARBA" id="ARBA00046278"/>
    </source>
</evidence>
<feature type="domain" description="Longin" evidence="8">
    <location>
        <begin position="7"/>
        <end position="130"/>
    </location>
</feature>
<dbReference type="PANTHER" id="PTHR45806:SF1">
    <property type="entry name" value="SYNAPTOBREVIN HOMOLOG YKT6"/>
    <property type="match status" value="1"/>
</dbReference>
<evidence type="ECO:0000313" key="10">
    <source>
        <dbReference type="Proteomes" id="UP001305647"/>
    </source>
</evidence>
<evidence type="ECO:0000256" key="6">
    <source>
        <dbReference type="ARBA" id="ARBA00023289"/>
    </source>
</evidence>
<reference evidence="9" key="2">
    <citation type="submission" date="2023-05" db="EMBL/GenBank/DDBJ databases">
        <authorList>
            <consortium name="Lawrence Berkeley National Laboratory"/>
            <person name="Steindorff A."/>
            <person name="Hensen N."/>
            <person name="Bonometti L."/>
            <person name="Westerberg I."/>
            <person name="Brannstrom I.O."/>
            <person name="Guillou S."/>
            <person name="Cros-Aarteil S."/>
            <person name="Calhoun S."/>
            <person name="Haridas S."/>
            <person name="Kuo A."/>
            <person name="Mondo S."/>
            <person name="Pangilinan J."/>
            <person name="Riley R."/>
            <person name="Labutti K."/>
            <person name="Andreopoulos B."/>
            <person name="Lipzen A."/>
            <person name="Chen C."/>
            <person name="Yanf M."/>
            <person name="Daum C."/>
            <person name="Ng V."/>
            <person name="Clum A."/>
            <person name="Ohm R."/>
            <person name="Martin F."/>
            <person name="Silar P."/>
            <person name="Natvig D."/>
            <person name="Lalanne C."/>
            <person name="Gautier V."/>
            <person name="Ament-Velasquez S.L."/>
            <person name="Kruys A."/>
            <person name="Hutchinson M.I."/>
            <person name="Powell A.J."/>
            <person name="Barry K."/>
            <person name="Miller A.N."/>
            <person name="Grigoriev I.V."/>
            <person name="Debuchy R."/>
            <person name="Gladieux P."/>
            <person name="Thoren M.H."/>
            <person name="Johannesson H."/>
        </authorList>
    </citation>
    <scope>NUCLEOTIDE SEQUENCE</scope>
    <source>
        <strain evidence="9">CBS 757.83</strain>
    </source>
</reference>
<keyword evidence="2" id="KW-0488">Methylation</keyword>
<comment type="caution">
    <text evidence="9">The sequence shown here is derived from an EMBL/GenBank/DDBJ whole genome shotgun (WGS) entry which is preliminary data.</text>
</comment>
<dbReference type="AlphaFoldDB" id="A0AAN6PZQ6"/>
<protein>
    <submittedName>
        <fullName evidence="9">Snare-like protein</fullName>
    </submittedName>
</protein>
<dbReference type="EMBL" id="MU863659">
    <property type="protein sequence ID" value="KAK4098392.1"/>
    <property type="molecule type" value="Genomic_DNA"/>
</dbReference>
<evidence type="ECO:0000256" key="4">
    <source>
        <dbReference type="ARBA" id="ARBA00023139"/>
    </source>
</evidence>
<accession>A0AAN6PZQ6</accession>
<dbReference type="GO" id="GO:0005484">
    <property type="term" value="F:SNAP receptor activity"/>
    <property type="evidence" value="ECO:0007669"/>
    <property type="project" value="TreeGrafter"/>
</dbReference>
<evidence type="ECO:0000313" key="9">
    <source>
        <dbReference type="EMBL" id="KAK4098392.1"/>
    </source>
</evidence>
<evidence type="ECO:0000256" key="3">
    <source>
        <dbReference type="ARBA" id="ARBA00023136"/>
    </source>
</evidence>
<sequence length="130" mass="14611">MKTYYVGVLDSTKKPALQLCAAYELSEFCRLIKQKFRYLMTKVSKTLTEEMGAGQQESFMEEGGFVIHCYNHSEGVAGVIIAVDYPDQAAYRVLPTLLDQFMSEVPLTSIRTAAKDGDVLFPAVCDYLYK</sequence>
<gene>
    <name evidence="9" type="ORF">N658DRAFT_499446</name>
</gene>
<keyword evidence="3" id="KW-0472">Membrane</keyword>
<dbReference type="Pfam" id="PF13774">
    <property type="entry name" value="Longin"/>
    <property type="match status" value="1"/>
</dbReference>
<name>A0AAN6PZQ6_9PEZI</name>